<evidence type="ECO:0000256" key="9">
    <source>
        <dbReference type="ARBA" id="ARBA00023268"/>
    </source>
</evidence>
<dbReference type="GO" id="GO:0006099">
    <property type="term" value="P:tricarboxylic acid cycle"/>
    <property type="evidence" value="ECO:0007669"/>
    <property type="project" value="UniProtKB-UniPathway"/>
</dbReference>
<keyword evidence="9" id="KW-0511">Multifunctional enzyme</keyword>
<organism evidence="14 15">
    <name type="scientific">Actinomycetospora succinea</name>
    <dbReference type="NCBI Taxonomy" id="663603"/>
    <lineage>
        <taxon>Bacteria</taxon>
        <taxon>Bacillati</taxon>
        <taxon>Actinomycetota</taxon>
        <taxon>Actinomycetes</taxon>
        <taxon>Pseudonocardiales</taxon>
        <taxon>Pseudonocardiaceae</taxon>
        <taxon>Actinomycetospora</taxon>
    </lineage>
</organism>
<dbReference type="PANTHER" id="PTHR23152:SF4">
    <property type="entry name" value="2-OXOADIPATE DEHYDROGENASE COMPLEX COMPONENT E1"/>
    <property type="match status" value="1"/>
</dbReference>
<dbReference type="GO" id="GO:0000287">
    <property type="term" value="F:magnesium ion binding"/>
    <property type="evidence" value="ECO:0007669"/>
    <property type="project" value="UniProtKB-ARBA"/>
</dbReference>
<feature type="compositionally biased region" description="Low complexity" evidence="12">
    <location>
        <begin position="53"/>
        <end position="65"/>
    </location>
</feature>
<keyword evidence="15" id="KW-1185">Reference proteome</keyword>
<evidence type="ECO:0000256" key="10">
    <source>
        <dbReference type="ARBA" id="ARBA00051911"/>
    </source>
</evidence>
<evidence type="ECO:0000256" key="4">
    <source>
        <dbReference type="ARBA" id="ARBA00022532"/>
    </source>
</evidence>
<dbReference type="EMBL" id="SNYO01000001">
    <property type="protein sequence ID" value="TDQ65056.1"/>
    <property type="molecule type" value="Genomic_DNA"/>
</dbReference>
<dbReference type="NCBIfam" id="NF008907">
    <property type="entry name" value="PRK12270.1"/>
    <property type="match status" value="1"/>
</dbReference>
<keyword evidence="4" id="KW-0816">Tricarboxylic acid cycle</keyword>
<sequence length="1304" mass="142599">MSSSSPTAQFGPNEWLVDEMYQRYLADPDSVDAAWHDFFADYSPDTAPDEAGAHASAGNAANGTAPLSAETAEPRTSANGEAASAPARPAAETQQAPQQQAPQQQAPQQQAPQQPAAPEQTQQQAPQQQASPQAPSEKAPVTSAPTQQSPSGGGTDKPAAGTTSPAKSAQPGASNGAVETTKPLRGAQNAIAKNMTASLQLPTATSVRAVPAKLLADNRIVINNHLRRTRGGKVSFTHLLGYAMVRALADFPNMNRHFGEDEKGKPAVVDPGHVNLGLAMDLPGKDGSRSLVVVALKGTENMSFAQFWAAYEDMVRKARTGSLTAEDFAGVTISLTNPGTIGTNHSVPRLTVGQGTIVGVGAMEYPAEFQGASEEKLADMGISKIITLTSTYDHRIIQGAESGDFLRRIHHLVLGEDGFYDDIFASLRIPYEPIRWRQDLPSSQIDRTARIIELIDAYRTRGHLMADTDPLSHPQRKHPDLDIASHGLTLWDLDREFPVDGFAGRDSMKLRDVLGVLRDSYCRTVGVEYMHILDPEKRAWLQERIERPHEKVPVAEQKYILSKLNAAEAFEAFLQTKYVGQKRFSLEGAETVIPLLDAVLDTAAAHEMDEVVVGMPHRGRLNVLANIVGKPVSQIFREFEGNLDPGQAHGSGDVKYHLGAEGKFFRMFGDGETTVSLTSNPSHLEAVDPVMQGIVRAKQDMLDKGPEGFTVLPVAMHGDAAFAGQGVVAETLNLALLRGYRTGGTVHVIVNNQVGFTTAPEHTRSTHYCTDVAKMIDAPVFHVNGDDPEACVWVARLAVEFRERWNSDVVIDMICYRRRGHNEGDDPSMTQPEMYDVIDAKRSVRKTYTESLIGRGDISLDEAEHALRDYGSQLEHVFNEVRELEKADPEPSPSVEYEQAVPNSLQTAVPLDVIQRIARAHTDIPEGFAVHPRVKPVLERRSKAAATDSSEGIDWAYAELLAWGSLLIDGKLVRLSGQDSRRGTFVQRHSVVIDRHDGSEYVPLRNLTADQGRFMPYDSALSEFAAVGFEYGYSVANTDALVLWEAQFGDFVNGAQSIIDEFISSGEAKWGQTSDVVLLLPHGHEGQGPDHTSGRIERFLQLCAEGSMTVALPSSPANYFHLLRRHATDGVRRPLVVFTPKSMLRNKAAVSPVEDFTSGGYRPILDDPAFDQTRGEHAPEDVTRLLLCAGKIYYELVAAREKAGRVHDTAIVRMEQLYPLATDELAAVLDRYPNAVTDVRWVQEEPANQGAWPFLGLWLPERMNGRLPHLKRVSRRRMAAPAAGVAKVHEVEQKALIAEALADQ</sequence>
<dbReference type="Pfam" id="PF00676">
    <property type="entry name" value="E1_dh"/>
    <property type="match status" value="1"/>
</dbReference>
<feature type="compositionally biased region" description="Polar residues" evidence="12">
    <location>
        <begin position="161"/>
        <end position="173"/>
    </location>
</feature>
<dbReference type="NCBIfam" id="NF006914">
    <property type="entry name" value="PRK09404.1"/>
    <property type="match status" value="1"/>
</dbReference>
<protein>
    <submittedName>
        <fullName evidence="14">2-oxoglutarate decarboxylase</fullName>
    </submittedName>
</protein>
<evidence type="ECO:0000256" key="8">
    <source>
        <dbReference type="ARBA" id="ARBA00023052"/>
    </source>
</evidence>
<comment type="catalytic activity">
    <reaction evidence="10">
        <text>N(6)-[(R)-lipoyl]-L-lysyl-[protein] + 2-oxoglutarate + H(+) = N(6)-[(R)-S(8)-succinyldihydrolipoyl]-L-lysyl-[protein] + CO2</text>
        <dbReference type="Rhea" id="RHEA:12188"/>
        <dbReference type="Rhea" id="RHEA-COMP:10474"/>
        <dbReference type="Rhea" id="RHEA-COMP:20092"/>
        <dbReference type="ChEBI" id="CHEBI:15378"/>
        <dbReference type="ChEBI" id="CHEBI:16526"/>
        <dbReference type="ChEBI" id="CHEBI:16810"/>
        <dbReference type="ChEBI" id="CHEBI:83099"/>
        <dbReference type="ChEBI" id="CHEBI:83120"/>
        <dbReference type="EC" id="1.2.4.2"/>
    </reaction>
</comment>
<dbReference type="CDD" id="cd02016">
    <property type="entry name" value="TPP_E1_OGDC_like"/>
    <property type="match status" value="1"/>
</dbReference>
<name>A0A4R6VR32_9PSEU</name>
<dbReference type="PANTHER" id="PTHR23152">
    <property type="entry name" value="2-OXOGLUTARATE DEHYDROGENASE"/>
    <property type="match status" value="1"/>
</dbReference>
<evidence type="ECO:0000256" key="11">
    <source>
        <dbReference type="ARBA" id="ARBA00052761"/>
    </source>
</evidence>
<comment type="catalytic activity">
    <reaction evidence="11">
        <text>N(6)-[(R)-dihydrolipoyl]-L-lysyl-[protein] + succinyl-CoA = N(6)-[(R)-S(8)-succinyldihydrolipoyl]-L-lysyl-[protein] + CoA</text>
        <dbReference type="Rhea" id="RHEA:15213"/>
        <dbReference type="Rhea" id="RHEA-COMP:10475"/>
        <dbReference type="Rhea" id="RHEA-COMP:20092"/>
        <dbReference type="ChEBI" id="CHEBI:57287"/>
        <dbReference type="ChEBI" id="CHEBI:57292"/>
        <dbReference type="ChEBI" id="CHEBI:83100"/>
        <dbReference type="ChEBI" id="CHEBI:83120"/>
        <dbReference type="EC" id="2.3.1.61"/>
    </reaction>
</comment>
<comment type="caution">
    <text evidence="14">The sequence shown here is derived from an EMBL/GenBank/DDBJ whole genome shotgun (WGS) entry which is preliminary data.</text>
</comment>
<dbReference type="GO" id="GO:0005829">
    <property type="term" value="C:cytosol"/>
    <property type="evidence" value="ECO:0007669"/>
    <property type="project" value="TreeGrafter"/>
</dbReference>
<reference evidence="14 15" key="1">
    <citation type="submission" date="2019-03" db="EMBL/GenBank/DDBJ databases">
        <title>Genomic Encyclopedia of Type Strains, Phase IV (KMG-IV): sequencing the most valuable type-strain genomes for metagenomic binning, comparative biology and taxonomic classification.</title>
        <authorList>
            <person name="Goeker M."/>
        </authorList>
    </citation>
    <scope>NUCLEOTIDE SEQUENCE [LARGE SCALE GENOMIC DNA]</scope>
    <source>
        <strain evidence="14 15">DSM 45775</strain>
    </source>
</reference>
<evidence type="ECO:0000256" key="5">
    <source>
        <dbReference type="ARBA" id="ARBA00022723"/>
    </source>
</evidence>
<keyword evidence="8" id="KW-0786">Thiamine pyrophosphate</keyword>
<evidence type="ECO:0000256" key="3">
    <source>
        <dbReference type="ARBA" id="ARBA00004813"/>
    </source>
</evidence>
<evidence type="ECO:0000256" key="12">
    <source>
        <dbReference type="SAM" id="MobiDB-lite"/>
    </source>
</evidence>
<dbReference type="GO" id="GO:0030976">
    <property type="term" value="F:thiamine pyrophosphate binding"/>
    <property type="evidence" value="ECO:0007669"/>
    <property type="project" value="InterPro"/>
</dbReference>
<dbReference type="SMART" id="SM00861">
    <property type="entry name" value="Transket_pyr"/>
    <property type="match status" value="1"/>
</dbReference>
<dbReference type="OrthoDB" id="9759785at2"/>
<dbReference type="GO" id="GO:0045252">
    <property type="term" value="C:oxoglutarate dehydrogenase complex"/>
    <property type="evidence" value="ECO:0007669"/>
    <property type="project" value="TreeGrafter"/>
</dbReference>
<dbReference type="GO" id="GO:0004149">
    <property type="term" value="F:dihydrolipoyllysine-residue succinyltransferase activity"/>
    <property type="evidence" value="ECO:0007669"/>
    <property type="project" value="UniProtKB-EC"/>
</dbReference>
<keyword evidence="6" id="KW-0460">Magnesium</keyword>
<dbReference type="Pfam" id="PF16870">
    <property type="entry name" value="OxoGdeHyase_C"/>
    <property type="match status" value="1"/>
</dbReference>
<evidence type="ECO:0000256" key="2">
    <source>
        <dbReference type="ARBA" id="ARBA00001964"/>
    </source>
</evidence>
<evidence type="ECO:0000256" key="1">
    <source>
        <dbReference type="ARBA" id="ARBA00001946"/>
    </source>
</evidence>
<evidence type="ECO:0000259" key="13">
    <source>
        <dbReference type="SMART" id="SM00861"/>
    </source>
</evidence>
<dbReference type="GO" id="GO:0004591">
    <property type="term" value="F:oxoglutarate dehydrogenase (succinyl-transferring) activity"/>
    <property type="evidence" value="ECO:0007669"/>
    <property type="project" value="UniProtKB-EC"/>
</dbReference>
<evidence type="ECO:0000313" key="15">
    <source>
        <dbReference type="Proteomes" id="UP000295705"/>
    </source>
</evidence>
<dbReference type="Gene3D" id="1.10.287.1150">
    <property type="entry name" value="TPP helical domain"/>
    <property type="match status" value="1"/>
</dbReference>
<dbReference type="Pfam" id="PF16078">
    <property type="entry name" value="2-oxogl_dehyd_N"/>
    <property type="match status" value="1"/>
</dbReference>
<evidence type="ECO:0000256" key="6">
    <source>
        <dbReference type="ARBA" id="ARBA00022842"/>
    </source>
</evidence>
<dbReference type="Gene3D" id="3.40.50.12470">
    <property type="match status" value="1"/>
</dbReference>
<dbReference type="UniPathway" id="UPA00223">
    <property type="reaction ID" value="UER00997"/>
</dbReference>
<dbReference type="SUPFAM" id="SSF52518">
    <property type="entry name" value="Thiamin diphosphate-binding fold (THDP-binding)"/>
    <property type="match status" value="2"/>
</dbReference>
<dbReference type="Pfam" id="PF00198">
    <property type="entry name" value="2-oxoacid_dh"/>
    <property type="match status" value="1"/>
</dbReference>
<comment type="cofactor">
    <cofactor evidence="2">
        <name>thiamine diphosphate</name>
        <dbReference type="ChEBI" id="CHEBI:58937"/>
    </cofactor>
</comment>
<comment type="pathway">
    <text evidence="3">Carbohydrate metabolism; tricarboxylic acid cycle; succinyl-CoA from 2-oxoglutarate (dehydrogenase route): step 1/1.</text>
</comment>
<feature type="domain" description="Transketolase-like pyrimidine-binding" evidence="13">
    <location>
        <begin position="953"/>
        <end position="1146"/>
    </location>
</feature>
<dbReference type="Gene3D" id="3.40.50.11610">
    <property type="entry name" value="Multifunctional 2-oxoglutarate metabolism enzyme, C-terminal domain"/>
    <property type="match status" value="1"/>
</dbReference>
<accession>A0A4R6VR32</accession>
<dbReference type="InterPro" id="IPR005475">
    <property type="entry name" value="Transketolase-like_Pyr-bd"/>
</dbReference>
<dbReference type="InterPro" id="IPR023213">
    <property type="entry name" value="CAT-like_dom_sf"/>
</dbReference>
<dbReference type="InterPro" id="IPR042179">
    <property type="entry name" value="KGD_C_sf"/>
</dbReference>
<dbReference type="InterPro" id="IPR031717">
    <property type="entry name" value="ODO-1/KGD_C"/>
</dbReference>
<evidence type="ECO:0000256" key="7">
    <source>
        <dbReference type="ARBA" id="ARBA00023002"/>
    </source>
</evidence>
<feature type="compositionally biased region" description="Low complexity" evidence="12">
    <location>
        <begin position="77"/>
        <end position="136"/>
    </location>
</feature>
<dbReference type="InterPro" id="IPR001017">
    <property type="entry name" value="DH_E1"/>
</dbReference>
<dbReference type="Gene3D" id="3.40.50.970">
    <property type="match status" value="1"/>
</dbReference>
<dbReference type="InterPro" id="IPR001078">
    <property type="entry name" value="2-oxoacid_DH_actylTfrase"/>
</dbReference>
<feature type="region of interest" description="Disordered" evidence="12">
    <location>
        <begin position="40"/>
        <end position="180"/>
    </location>
</feature>
<keyword evidence="5" id="KW-0479">Metal-binding</keyword>
<dbReference type="SUPFAM" id="SSF52777">
    <property type="entry name" value="CoA-dependent acyltransferases"/>
    <property type="match status" value="1"/>
</dbReference>
<dbReference type="Pfam" id="PF02779">
    <property type="entry name" value="Transket_pyr"/>
    <property type="match status" value="1"/>
</dbReference>
<dbReference type="Gene3D" id="3.30.559.10">
    <property type="entry name" value="Chloramphenicol acetyltransferase-like domain"/>
    <property type="match status" value="1"/>
</dbReference>
<comment type="cofactor">
    <cofactor evidence="1">
        <name>Mg(2+)</name>
        <dbReference type="ChEBI" id="CHEBI:18420"/>
    </cofactor>
</comment>
<proteinExistence type="predicted"/>
<dbReference type="NCBIfam" id="TIGR00239">
    <property type="entry name" value="2oxo_dh_E1"/>
    <property type="match status" value="1"/>
</dbReference>
<keyword evidence="7" id="KW-0560">Oxidoreductase</keyword>
<gene>
    <name evidence="14" type="ORF">EV188_101305</name>
</gene>
<dbReference type="InterPro" id="IPR032106">
    <property type="entry name" value="2-oxogl_dehyd_N"/>
</dbReference>
<dbReference type="Proteomes" id="UP000295705">
    <property type="component" value="Unassembled WGS sequence"/>
</dbReference>
<dbReference type="InterPro" id="IPR029061">
    <property type="entry name" value="THDP-binding"/>
</dbReference>
<evidence type="ECO:0000313" key="14">
    <source>
        <dbReference type="EMBL" id="TDQ65056.1"/>
    </source>
</evidence>
<dbReference type="InterPro" id="IPR011603">
    <property type="entry name" value="2oxoglutarate_DH_E1"/>
</dbReference>